<protein>
    <recommendedName>
        <fullName evidence="10">RNA polymerase subunit sigma-24</fullName>
    </recommendedName>
</protein>
<gene>
    <name evidence="8" type="ORF">A3C04_01730</name>
</gene>
<keyword evidence="3" id="KW-0731">Sigma factor</keyword>
<feature type="domain" description="RNA polymerase sigma-70 region 2" evidence="6">
    <location>
        <begin position="7"/>
        <end position="73"/>
    </location>
</feature>
<dbReference type="Gene3D" id="1.10.1740.10">
    <property type="match status" value="1"/>
</dbReference>
<dbReference type="InterPro" id="IPR013325">
    <property type="entry name" value="RNA_pol_sigma_r2"/>
</dbReference>
<evidence type="ECO:0000256" key="1">
    <source>
        <dbReference type="ARBA" id="ARBA00010641"/>
    </source>
</evidence>
<dbReference type="InterPro" id="IPR014284">
    <property type="entry name" value="RNA_pol_sigma-70_dom"/>
</dbReference>
<reference evidence="8 9" key="1">
    <citation type="journal article" date="2016" name="Nat. Commun.">
        <title>Thousands of microbial genomes shed light on interconnected biogeochemical processes in an aquifer system.</title>
        <authorList>
            <person name="Anantharaman K."/>
            <person name="Brown C.T."/>
            <person name="Hug L.A."/>
            <person name="Sharon I."/>
            <person name="Castelle C.J."/>
            <person name="Probst A.J."/>
            <person name="Thomas B.C."/>
            <person name="Singh A."/>
            <person name="Wilkins M.J."/>
            <person name="Karaoz U."/>
            <person name="Brodie E.L."/>
            <person name="Williams K.H."/>
            <person name="Hubbard S.S."/>
            <person name="Banfield J.F."/>
        </authorList>
    </citation>
    <scope>NUCLEOTIDE SEQUENCE [LARGE SCALE GENOMIC DNA]</scope>
</reference>
<dbReference type="GO" id="GO:0006352">
    <property type="term" value="P:DNA-templated transcription initiation"/>
    <property type="evidence" value="ECO:0007669"/>
    <property type="project" value="InterPro"/>
</dbReference>
<dbReference type="NCBIfam" id="TIGR02937">
    <property type="entry name" value="sigma70-ECF"/>
    <property type="match status" value="1"/>
</dbReference>
<dbReference type="InterPro" id="IPR007627">
    <property type="entry name" value="RNA_pol_sigma70_r2"/>
</dbReference>
<dbReference type="InterPro" id="IPR013324">
    <property type="entry name" value="RNA_pol_sigma_r3/r4-like"/>
</dbReference>
<dbReference type="AlphaFoldDB" id="A0A1G2R3F5"/>
<dbReference type="InterPro" id="IPR013249">
    <property type="entry name" value="RNA_pol_sigma70_r4_t2"/>
</dbReference>
<evidence type="ECO:0000256" key="2">
    <source>
        <dbReference type="ARBA" id="ARBA00023015"/>
    </source>
</evidence>
<dbReference type="GO" id="GO:0016987">
    <property type="term" value="F:sigma factor activity"/>
    <property type="evidence" value="ECO:0007669"/>
    <property type="project" value="UniProtKB-KW"/>
</dbReference>
<proteinExistence type="inferred from homology"/>
<evidence type="ECO:0000313" key="9">
    <source>
        <dbReference type="Proteomes" id="UP000178092"/>
    </source>
</evidence>
<evidence type="ECO:0008006" key="10">
    <source>
        <dbReference type="Google" id="ProtNLM"/>
    </source>
</evidence>
<feature type="domain" description="RNA polymerase sigma factor 70 region 4 type 2" evidence="7">
    <location>
        <begin position="107"/>
        <end position="157"/>
    </location>
</feature>
<dbReference type="SUPFAM" id="SSF88659">
    <property type="entry name" value="Sigma3 and sigma4 domains of RNA polymerase sigma factors"/>
    <property type="match status" value="1"/>
</dbReference>
<organism evidence="8 9">
    <name type="scientific">Candidatus Wildermuthbacteria bacterium RIFCSPHIGHO2_02_FULL_45_25</name>
    <dbReference type="NCBI Taxonomy" id="1802450"/>
    <lineage>
        <taxon>Bacteria</taxon>
        <taxon>Candidatus Wildermuthiibacteriota</taxon>
    </lineage>
</organism>
<evidence type="ECO:0000256" key="5">
    <source>
        <dbReference type="ARBA" id="ARBA00023163"/>
    </source>
</evidence>
<evidence type="ECO:0000256" key="4">
    <source>
        <dbReference type="ARBA" id="ARBA00023125"/>
    </source>
</evidence>
<dbReference type="EMBL" id="MHTV01000012">
    <property type="protein sequence ID" value="OHA67356.1"/>
    <property type="molecule type" value="Genomic_DNA"/>
</dbReference>
<dbReference type="PANTHER" id="PTHR43133:SF8">
    <property type="entry name" value="RNA POLYMERASE SIGMA FACTOR HI_1459-RELATED"/>
    <property type="match status" value="1"/>
</dbReference>
<dbReference type="GO" id="GO:0003677">
    <property type="term" value="F:DNA binding"/>
    <property type="evidence" value="ECO:0007669"/>
    <property type="project" value="UniProtKB-KW"/>
</dbReference>
<dbReference type="Proteomes" id="UP000178092">
    <property type="component" value="Unassembled WGS sequence"/>
</dbReference>
<keyword evidence="4" id="KW-0238">DNA-binding</keyword>
<dbReference type="Pfam" id="PF04542">
    <property type="entry name" value="Sigma70_r2"/>
    <property type="match status" value="1"/>
</dbReference>
<dbReference type="CDD" id="cd06171">
    <property type="entry name" value="Sigma70_r4"/>
    <property type="match status" value="1"/>
</dbReference>
<accession>A0A1G2R3F5</accession>
<evidence type="ECO:0000313" key="8">
    <source>
        <dbReference type="EMBL" id="OHA67356.1"/>
    </source>
</evidence>
<comment type="caution">
    <text evidence="8">The sequence shown here is derived from an EMBL/GenBank/DDBJ whole genome shotgun (WGS) entry which is preliminary data.</text>
</comment>
<name>A0A1G2R3F5_9BACT</name>
<dbReference type="InterPro" id="IPR039425">
    <property type="entry name" value="RNA_pol_sigma-70-like"/>
</dbReference>
<dbReference type="SUPFAM" id="SSF88946">
    <property type="entry name" value="Sigma2 domain of RNA polymerase sigma factors"/>
    <property type="match status" value="1"/>
</dbReference>
<dbReference type="Gene3D" id="1.10.10.10">
    <property type="entry name" value="Winged helix-like DNA-binding domain superfamily/Winged helix DNA-binding domain"/>
    <property type="match status" value="1"/>
</dbReference>
<dbReference type="Pfam" id="PF08281">
    <property type="entry name" value="Sigma70_r4_2"/>
    <property type="match status" value="1"/>
</dbReference>
<evidence type="ECO:0000259" key="6">
    <source>
        <dbReference type="Pfam" id="PF04542"/>
    </source>
</evidence>
<comment type="similarity">
    <text evidence="1">Belongs to the sigma-70 factor family. ECF subfamily.</text>
</comment>
<sequence>MENFTSIYDQYISRIYRFIFLKVGTRDVAEDLCSEVFLRVYEKYKASDIQNIQAFLYQTARNRVIDYYRDRSRNATIPLYDIHEEDGFGRTDDILGQAIVNSEMEHVHKALKKIHSDYQDLIIWRYVDELTTGEIAQISNKSEGAVRVALHRALKALRDELASVSKHV</sequence>
<dbReference type="InterPro" id="IPR036388">
    <property type="entry name" value="WH-like_DNA-bd_sf"/>
</dbReference>
<evidence type="ECO:0000259" key="7">
    <source>
        <dbReference type="Pfam" id="PF08281"/>
    </source>
</evidence>
<keyword evidence="5" id="KW-0804">Transcription</keyword>
<evidence type="ECO:0000256" key="3">
    <source>
        <dbReference type="ARBA" id="ARBA00023082"/>
    </source>
</evidence>
<keyword evidence="2" id="KW-0805">Transcription regulation</keyword>
<dbReference type="PANTHER" id="PTHR43133">
    <property type="entry name" value="RNA POLYMERASE ECF-TYPE SIGMA FACTO"/>
    <property type="match status" value="1"/>
</dbReference>